<accession>A0A5B7HFU6</accession>
<keyword evidence="3" id="KW-1185">Reference proteome</keyword>
<evidence type="ECO:0000313" key="3">
    <source>
        <dbReference type="Proteomes" id="UP000324222"/>
    </source>
</evidence>
<dbReference type="EMBL" id="VSRR010033248">
    <property type="protein sequence ID" value="MPC71631.1"/>
    <property type="molecule type" value="Genomic_DNA"/>
</dbReference>
<proteinExistence type="predicted"/>
<feature type="compositionally biased region" description="Polar residues" evidence="1">
    <location>
        <begin position="39"/>
        <end position="62"/>
    </location>
</feature>
<dbReference type="AlphaFoldDB" id="A0A5B7HFU6"/>
<name>A0A5B7HFU6_PORTR</name>
<comment type="caution">
    <text evidence="2">The sequence shown here is derived from an EMBL/GenBank/DDBJ whole genome shotgun (WGS) entry which is preliminary data.</text>
</comment>
<sequence length="93" mass="10203">MLYISAPSIHHTPHTTTTTTTTDNLPIQPPTSTPYPTHATDTNSTSFCAPSHNTFPHHSPSINNPPTPSVRRPPPRSTLTTLSSLFYLLLFHS</sequence>
<organism evidence="2 3">
    <name type="scientific">Portunus trituberculatus</name>
    <name type="common">Swimming crab</name>
    <name type="synonym">Neptunus trituberculatus</name>
    <dbReference type="NCBI Taxonomy" id="210409"/>
    <lineage>
        <taxon>Eukaryota</taxon>
        <taxon>Metazoa</taxon>
        <taxon>Ecdysozoa</taxon>
        <taxon>Arthropoda</taxon>
        <taxon>Crustacea</taxon>
        <taxon>Multicrustacea</taxon>
        <taxon>Malacostraca</taxon>
        <taxon>Eumalacostraca</taxon>
        <taxon>Eucarida</taxon>
        <taxon>Decapoda</taxon>
        <taxon>Pleocyemata</taxon>
        <taxon>Brachyura</taxon>
        <taxon>Eubrachyura</taxon>
        <taxon>Portunoidea</taxon>
        <taxon>Portunidae</taxon>
        <taxon>Portuninae</taxon>
        <taxon>Portunus</taxon>
    </lineage>
</organism>
<feature type="region of interest" description="Disordered" evidence="1">
    <location>
        <begin position="1"/>
        <end position="77"/>
    </location>
</feature>
<feature type="compositionally biased region" description="Pro residues" evidence="1">
    <location>
        <begin position="63"/>
        <end position="76"/>
    </location>
</feature>
<evidence type="ECO:0000256" key="1">
    <source>
        <dbReference type="SAM" id="MobiDB-lite"/>
    </source>
</evidence>
<evidence type="ECO:0000313" key="2">
    <source>
        <dbReference type="EMBL" id="MPC71631.1"/>
    </source>
</evidence>
<dbReference type="Proteomes" id="UP000324222">
    <property type="component" value="Unassembled WGS sequence"/>
</dbReference>
<protein>
    <submittedName>
        <fullName evidence="2">Uncharacterized protein</fullName>
    </submittedName>
</protein>
<reference evidence="2 3" key="1">
    <citation type="submission" date="2019-05" db="EMBL/GenBank/DDBJ databases">
        <title>Another draft genome of Portunus trituberculatus and its Hox gene families provides insights of decapod evolution.</title>
        <authorList>
            <person name="Jeong J.-H."/>
            <person name="Song I."/>
            <person name="Kim S."/>
            <person name="Choi T."/>
            <person name="Kim D."/>
            <person name="Ryu S."/>
            <person name="Kim W."/>
        </authorList>
    </citation>
    <scope>NUCLEOTIDE SEQUENCE [LARGE SCALE GENOMIC DNA]</scope>
    <source>
        <tissue evidence="2">Muscle</tissue>
    </source>
</reference>
<gene>
    <name evidence="2" type="ORF">E2C01_065915</name>
</gene>